<accession>A0AAW1XLQ2</accession>
<dbReference type="InterPro" id="IPR046955">
    <property type="entry name" value="PHR1-like"/>
</dbReference>
<feature type="region of interest" description="Disordered" evidence="5">
    <location>
        <begin position="161"/>
        <end position="181"/>
    </location>
</feature>
<organism evidence="7 8">
    <name type="scientific">Rubus argutus</name>
    <name type="common">Southern blackberry</name>
    <dbReference type="NCBI Taxonomy" id="59490"/>
    <lineage>
        <taxon>Eukaryota</taxon>
        <taxon>Viridiplantae</taxon>
        <taxon>Streptophyta</taxon>
        <taxon>Embryophyta</taxon>
        <taxon>Tracheophyta</taxon>
        <taxon>Spermatophyta</taxon>
        <taxon>Magnoliopsida</taxon>
        <taxon>eudicotyledons</taxon>
        <taxon>Gunneridae</taxon>
        <taxon>Pentapetalae</taxon>
        <taxon>rosids</taxon>
        <taxon>fabids</taxon>
        <taxon>Rosales</taxon>
        <taxon>Rosaceae</taxon>
        <taxon>Rosoideae</taxon>
        <taxon>Rosoideae incertae sedis</taxon>
        <taxon>Rubus</taxon>
    </lineage>
</organism>
<dbReference type="GO" id="GO:0005634">
    <property type="term" value="C:nucleus"/>
    <property type="evidence" value="ECO:0007669"/>
    <property type="project" value="UniProtKB-SubCell"/>
</dbReference>
<dbReference type="PANTHER" id="PTHR31314">
    <property type="entry name" value="MYB FAMILY TRANSCRIPTION FACTOR PHL7-LIKE"/>
    <property type="match status" value="1"/>
</dbReference>
<evidence type="ECO:0000256" key="5">
    <source>
        <dbReference type="SAM" id="MobiDB-lite"/>
    </source>
</evidence>
<dbReference type="Gene3D" id="1.10.10.60">
    <property type="entry name" value="Homeodomain-like"/>
    <property type="match status" value="1"/>
</dbReference>
<sequence>MAMKKVELGEGSFLRGSPFASLENGAQLQCTTPHFPSYDAHDRRIEPKQMGVHRANLPAERMILPRPTGLLTTTSRPYVRSRVPRLRWTPDLHRCFMHAVDRLGGEDRATPKRILQIMNANYKGITITHIKSHLQMYRSMKHEEHIEEAAARAKVNEKGKASCSNDSYLPESINRPPTRHWKDEKKPKAYLIFTDPFRNISKDDQGNIVGNIKGGGGAIDATSSLSINSASNAYNSQGFKLSEAGTSDVNDVSLELTLS</sequence>
<dbReference type="GO" id="GO:0003677">
    <property type="term" value="F:DNA binding"/>
    <property type="evidence" value="ECO:0007669"/>
    <property type="project" value="InterPro"/>
</dbReference>
<evidence type="ECO:0000313" key="8">
    <source>
        <dbReference type="Proteomes" id="UP001457282"/>
    </source>
</evidence>
<keyword evidence="3" id="KW-0804">Transcription</keyword>
<dbReference type="SUPFAM" id="SSF46689">
    <property type="entry name" value="Homeodomain-like"/>
    <property type="match status" value="1"/>
</dbReference>
<evidence type="ECO:0000313" key="7">
    <source>
        <dbReference type="EMBL" id="KAK9937640.1"/>
    </source>
</evidence>
<dbReference type="NCBIfam" id="TIGR01557">
    <property type="entry name" value="myb_SHAQKYF"/>
    <property type="match status" value="1"/>
</dbReference>
<proteinExistence type="predicted"/>
<evidence type="ECO:0000256" key="4">
    <source>
        <dbReference type="ARBA" id="ARBA00023242"/>
    </source>
</evidence>
<dbReference type="InterPro" id="IPR001005">
    <property type="entry name" value="SANT/Myb"/>
</dbReference>
<dbReference type="Pfam" id="PF00249">
    <property type="entry name" value="Myb_DNA-binding"/>
    <property type="match status" value="1"/>
</dbReference>
<dbReference type="Proteomes" id="UP001457282">
    <property type="component" value="Unassembled WGS sequence"/>
</dbReference>
<comment type="subcellular location">
    <subcellularLocation>
        <location evidence="1">Nucleus</location>
    </subcellularLocation>
</comment>
<feature type="domain" description="HTH myb-type" evidence="6">
    <location>
        <begin position="80"/>
        <end position="142"/>
    </location>
</feature>
<protein>
    <recommendedName>
        <fullName evidence="6">HTH myb-type domain-containing protein</fullName>
    </recommendedName>
</protein>
<evidence type="ECO:0000256" key="3">
    <source>
        <dbReference type="ARBA" id="ARBA00023163"/>
    </source>
</evidence>
<evidence type="ECO:0000259" key="6">
    <source>
        <dbReference type="PROSITE" id="PS51294"/>
    </source>
</evidence>
<reference evidence="7 8" key="1">
    <citation type="journal article" date="2023" name="G3 (Bethesda)">
        <title>A chromosome-length genome assembly and annotation of blackberry (Rubus argutus, cv. 'Hillquist').</title>
        <authorList>
            <person name="Bruna T."/>
            <person name="Aryal R."/>
            <person name="Dudchenko O."/>
            <person name="Sargent D.J."/>
            <person name="Mead D."/>
            <person name="Buti M."/>
            <person name="Cavallini A."/>
            <person name="Hytonen T."/>
            <person name="Andres J."/>
            <person name="Pham M."/>
            <person name="Weisz D."/>
            <person name="Mascagni F."/>
            <person name="Usai G."/>
            <person name="Natali L."/>
            <person name="Bassil N."/>
            <person name="Fernandez G.E."/>
            <person name="Lomsadze A."/>
            <person name="Armour M."/>
            <person name="Olukolu B."/>
            <person name="Poorten T."/>
            <person name="Britton C."/>
            <person name="Davik J."/>
            <person name="Ashrafi H."/>
            <person name="Aiden E.L."/>
            <person name="Borodovsky M."/>
            <person name="Worthington M."/>
        </authorList>
    </citation>
    <scope>NUCLEOTIDE SEQUENCE [LARGE SCALE GENOMIC DNA]</scope>
    <source>
        <tissue evidence="7">Leaf</tissue>
    </source>
</reference>
<dbReference type="FunFam" id="1.10.10.60:FF:000007">
    <property type="entry name" value="Two-component response regulator"/>
    <property type="match status" value="1"/>
</dbReference>
<dbReference type="InterPro" id="IPR017930">
    <property type="entry name" value="Myb_dom"/>
</dbReference>
<gene>
    <name evidence="7" type="ORF">M0R45_014417</name>
</gene>
<keyword evidence="4" id="KW-0539">Nucleus</keyword>
<evidence type="ECO:0000256" key="2">
    <source>
        <dbReference type="ARBA" id="ARBA00023015"/>
    </source>
</evidence>
<dbReference type="InterPro" id="IPR009057">
    <property type="entry name" value="Homeodomain-like_sf"/>
</dbReference>
<keyword evidence="2" id="KW-0805">Transcription regulation</keyword>
<evidence type="ECO:0000256" key="1">
    <source>
        <dbReference type="ARBA" id="ARBA00004123"/>
    </source>
</evidence>
<name>A0AAW1XLQ2_RUBAR</name>
<dbReference type="InterPro" id="IPR006447">
    <property type="entry name" value="Myb_dom_plants"/>
</dbReference>
<dbReference type="PROSITE" id="PS51294">
    <property type="entry name" value="HTH_MYB"/>
    <property type="match status" value="1"/>
</dbReference>
<keyword evidence="8" id="KW-1185">Reference proteome</keyword>
<dbReference type="GO" id="GO:0003700">
    <property type="term" value="F:DNA-binding transcription factor activity"/>
    <property type="evidence" value="ECO:0007669"/>
    <property type="project" value="InterPro"/>
</dbReference>
<dbReference type="EMBL" id="JBEDUW010000003">
    <property type="protein sequence ID" value="KAK9937640.1"/>
    <property type="molecule type" value="Genomic_DNA"/>
</dbReference>
<comment type="caution">
    <text evidence="7">The sequence shown here is derived from an EMBL/GenBank/DDBJ whole genome shotgun (WGS) entry which is preliminary data.</text>
</comment>
<dbReference type="AlphaFoldDB" id="A0AAW1XLQ2"/>
<dbReference type="PANTHER" id="PTHR31314:SF84">
    <property type="entry name" value="HOMEODOMAIN-LIKE SUPERFAMILY PROTEIN-RELATED"/>
    <property type="match status" value="1"/>
</dbReference>